<evidence type="ECO:0000256" key="1">
    <source>
        <dbReference type="ARBA" id="ARBA00004651"/>
    </source>
</evidence>
<feature type="transmembrane region" description="Helical" evidence="8">
    <location>
        <begin position="315"/>
        <end position="336"/>
    </location>
</feature>
<feature type="domain" description="Major facilitator superfamily (MFS) profile" evidence="9">
    <location>
        <begin position="1"/>
        <end position="428"/>
    </location>
</feature>
<dbReference type="Gene3D" id="1.20.1250.20">
    <property type="entry name" value="MFS general substrate transporter like domains"/>
    <property type="match status" value="2"/>
</dbReference>
<name>A0ABP7NCI4_9GAMM</name>
<dbReference type="InterPro" id="IPR020846">
    <property type="entry name" value="MFS_dom"/>
</dbReference>
<feature type="transmembrane region" description="Helical" evidence="8">
    <location>
        <begin position="147"/>
        <end position="170"/>
    </location>
</feature>
<feature type="transmembrane region" description="Helical" evidence="8">
    <location>
        <begin position="281"/>
        <end position="303"/>
    </location>
</feature>
<feature type="region of interest" description="Disordered" evidence="7">
    <location>
        <begin position="205"/>
        <end position="228"/>
    </location>
</feature>
<dbReference type="PANTHER" id="PTHR43414">
    <property type="entry name" value="MULTIDRUG RESISTANCE PROTEIN MDTG"/>
    <property type="match status" value="1"/>
</dbReference>
<evidence type="ECO:0000256" key="8">
    <source>
        <dbReference type="SAM" id="Phobius"/>
    </source>
</evidence>
<dbReference type="InterPro" id="IPR011701">
    <property type="entry name" value="MFS"/>
</dbReference>
<feature type="transmembrane region" description="Helical" evidence="8">
    <location>
        <begin position="90"/>
        <end position="107"/>
    </location>
</feature>
<comment type="subcellular location">
    <subcellularLocation>
        <location evidence="1">Cell membrane</location>
        <topology evidence="1">Multi-pass membrane protein</topology>
    </subcellularLocation>
</comment>
<dbReference type="RefSeq" id="WP_344800747.1">
    <property type="nucleotide sequence ID" value="NZ_BAABBN010000017.1"/>
</dbReference>
<protein>
    <submittedName>
        <fullName evidence="10">Rhizoferrin export MFS transporter FslB</fullName>
    </submittedName>
</protein>
<evidence type="ECO:0000256" key="5">
    <source>
        <dbReference type="ARBA" id="ARBA00022989"/>
    </source>
</evidence>
<evidence type="ECO:0000313" key="11">
    <source>
        <dbReference type="Proteomes" id="UP001501565"/>
    </source>
</evidence>
<sequence length="428" mass="46684">MVSLENTLHLNTGNDWQKQVHLLWVCQLVAIAALEMSGPFWPVYLRQLGVSSDASLQFWSALIYMVPLIGAMLTAPLWGRLGDRIGHKYMILRALFALGLTQILITFSNDPLVIVIVRFVQGVFAGSIAATQAYALNASPDHKRSYVMGRLQSAVAAGSLCGPLIGGWVIDQWSMNHVFTTGAFACLFMLMVMIFRLPDQQPSSQRVLQRSHQDPSHDSSFDSSHSKSAQKLKKANAVDINDRFRINLYLLLLVILVAQIAKRMPSTFFALYAEQYLSASALLVGGLYAATGLSVLLAAPYWGKFFDGISLSQRIRWLTGISMAAALTLLLQAWVVEVWLCFILRLLWGVWLAALLPMLFAVLSVQAEQQHLGQTIGVGNSATKLGGLLGISIGALAAAALGNQYAFIAIAVTYLALAGMLLFANKAP</sequence>
<evidence type="ECO:0000256" key="2">
    <source>
        <dbReference type="ARBA" id="ARBA00022448"/>
    </source>
</evidence>
<feature type="transmembrane region" description="Helical" evidence="8">
    <location>
        <begin position="113"/>
        <end position="135"/>
    </location>
</feature>
<dbReference type="PROSITE" id="PS50850">
    <property type="entry name" value="MFS"/>
    <property type="match status" value="1"/>
</dbReference>
<keyword evidence="4 8" id="KW-0812">Transmembrane</keyword>
<evidence type="ECO:0000313" key="10">
    <source>
        <dbReference type="EMBL" id="GAA3942692.1"/>
    </source>
</evidence>
<feature type="compositionally biased region" description="Basic and acidic residues" evidence="7">
    <location>
        <begin position="211"/>
        <end position="220"/>
    </location>
</feature>
<feature type="transmembrane region" description="Helical" evidence="8">
    <location>
        <begin position="244"/>
        <end position="261"/>
    </location>
</feature>
<evidence type="ECO:0000259" key="9">
    <source>
        <dbReference type="PROSITE" id="PS50850"/>
    </source>
</evidence>
<reference evidence="11" key="1">
    <citation type="journal article" date="2019" name="Int. J. Syst. Evol. Microbiol.">
        <title>The Global Catalogue of Microorganisms (GCM) 10K type strain sequencing project: providing services to taxonomists for standard genome sequencing and annotation.</title>
        <authorList>
            <consortium name="The Broad Institute Genomics Platform"/>
            <consortium name="The Broad Institute Genome Sequencing Center for Infectious Disease"/>
            <person name="Wu L."/>
            <person name="Ma J."/>
        </authorList>
    </citation>
    <scope>NUCLEOTIDE SEQUENCE [LARGE SCALE GENOMIC DNA]</scope>
    <source>
        <strain evidence="11">JCM 17551</strain>
    </source>
</reference>
<evidence type="ECO:0000256" key="4">
    <source>
        <dbReference type="ARBA" id="ARBA00022692"/>
    </source>
</evidence>
<dbReference type="Proteomes" id="UP001501565">
    <property type="component" value="Unassembled WGS sequence"/>
</dbReference>
<organism evidence="10 11">
    <name type="scientific">Litoribacillus peritrichatus</name>
    <dbReference type="NCBI Taxonomy" id="718191"/>
    <lineage>
        <taxon>Bacteria</taxon>
        <taxon>Pseudomonadati</taxon>
        <taxon>Pseudomonadota</taxon>
        <taxon>Gammaproteobacteria</taxon>
        <taxon>Oceanospirillales</taxon>
        <taxon>Oceanospirillaceae</taxon>
        <taxon>Litoribacillus</taxon>
    </lineage>
</organism>
<evidence type="ECO:0000256" key="6">
    <source>
        <dbReference type="ARBA" id="ARBA00023136"/>
    </source>
</evidence>
<gene>
    <name evidence="10" type="primary">fslB</name>
    <name evidence="10" type="ORF">GCM10022277_43170</name>
</gene>
<proteinExistence type="predicted"/>
<accession>A0ABP7NCI4</accession>
<keyword evidence="5 8" id="KW-1133">Transmembrane helix</keyword>
<feature type="transmembrane region" description="Helical" evidence="8">
    <location>
        <begin position="377"/>
        <end position="399"/>
    </location>
</feature>
<dbReference type="SUPFAM" id="SSF103473">
    <property type="entry name" value="MFS general substrate transporter"/>
    <property type="match status" value="1"/>
</dbReference>
<dbReference type="InterPro" id="IPR036259">
    <property type="entry name" value="MFS_trans_sf"/>
</dbReference>
<comment type="caution">
    <text evidence="10">The sequence shown here is derived from an EMBL/GenBank/DDBJ whole genome shotgun (WGS) entry which is preliminary data.</text>
</comment>
<keyword evidence="2" id="KW-0813">Transport</keyword>
<feature type="transmembrane region" description="Helical" evidence="8">
    <location>
        <begin position="56"/>
        <end position="78"/>
    </location>
</feature>
<keyword evidence="6 8" id="KW-0472">Membrane</keyword>
<keyword evidence="3" id="KW-1003">Cell membrane</keyword>
<feature type="transmembrane region" description="Helical" evidence="8">
    <location>
        <begin position="21"/>
        <end position="44"/>
    </location>
</feature>
<evidence type="ECO:0000256" key="3">
    <source>
        <dbReference type="ARBA" id="ARBA00022475"/>
    </source>
</evidence>
<dbReference type="Pfam" id="PF07690">
    <property type="entry name" value="MFS_1"/>
    <property type="match status" value="1"/>
</dbReference>
<keyword evidence="11" id="KW-1185">Reference proteome</keyword>
<feature type="transmembrane region" description="Helical" evidence="8">
    <location>
        <begin position="176"/>
        <end position="197"/>
    </location>
</feature>
<dbReference type="EMBL" id="BAABBN010000017">
    <property type="protein sequence ID" value="GAA3942692.1"/>
    <property type="molecule type" value="Genomic_DNA"/>
</dbReference>
<evidence type="ECO:0000256" key="7">
    <source>
        <dbReference type="SAM" id="MobiDB-lite"/>
    </source>
</evidence>
<feature type="transmembrane region" description="Helical" evidence="8">
    <location>
        <begin position="405"/>
        <end position="424"/>
    </location>
</feature>
<dbReference type="PANTHER" id="PTHR43414:SF6">
    <property type="entry name" value="MULTIDRUG RESISTANCE PROTEIN MDTG"/>
    <property type="match status" value="1"/>
</dbReference>
<feature type="transmembrane region" description="Helical" evidence="8">
    <location>
        <begin position="342"/>
        <end position="365"/>
    </location>
</feature>